<feature type="coiled-coil region" evidence="6">
    <location>
        <begin position="2"/>
        <end position="87"/>
    </location>
</feature>
<evidence type="ECO:0000313" key="8">
    <source>
        <dbReference type="EMBL" id="KAF7277343.1"/>
    </source>
</evidence>
<protein>
    <recommendedName>
        <fullName evidence="10">Transmembrane protein 120 homolog</fullName>
    </recommendedName>
</protein>
<reference evidence="8" key="1">
    <citation type="submission" date="2020-08" db="EMBL/GenBank/DDBJ databases">
        <title>Genome sequencing and assembly of the red palm weevil Rhynchophorus ferrugineus.</title>
        <authorList>
            <person name="Dias G.B."/>
            <person name="Bergman C.M."/>
            <person name="Manee M."/>
        </authorList>
    </citation>
    <scope>NUCLEOTIDE SEQUENCE</scope>
    <source>
        <strain evidence="8">AA-2017</strain>
        <tissue evidence="8">Whole larva</tissue>
    </source>
</reference>
<keyword evidence="4 7" id="KW-1133">Transmembrane helix</keyword>
<evidence type="ECO:0000256" key="6">
    <source>
        <dbReference type="SAM" id="Coils"/>
    </source>
</evidence>
<dbReference type="OrthoDB" id="2015098at2759"/>
<evidence type="ECO:0000256" key="1">
    <source>
        <dbReference type="ARBA" id="ARBA00004141"/>
    </source>
</evidence>
<name>A0A834IG77_RHYFE</name>
<dbReference type="Pfam" id="PF07851">
    <property type="entry name" value="TMEM120A-B"/>
    <property type="match status" value="1"/>
</dbReference>
<dbReference type="EMBL" id="JAACXV010002753">
    <property type="protein sequence ID" value="KAF7277343.1"/>
    <property type="molecule type" value="Genomic_DNA"/>
</dbReference>
<comment type="subcellular location">
    <subcellularLocation>
        <location evidence="1">Membrane</location>
        <topology evidence="1">Multi-pass membrane protein</topology>
    </subcellularLocation>
</comment>
<keyword evidence="3 7" id="KW-0812">Transmembrane</keyword>
<dbReference type="Proteomes" id="UP000625711">
    <property type="component" value="Unassembled WGS sequence"/>
</dbReference>
<feature type="transmembrane region" description="Helical" evidence="7">
    <location>
        <begin position="123"/>
        <end position="143"/>
    </location>
</feature>
<evidence type="ECO:0000313" key="9">
    <source>
        <dbReference type="Proteomes" id="UP000625711"/>
    </source>
</evidence>
<keyword evidence="5 7" id="KW-0472">Membrane</keyword>
<feature type="transmembrane region" description="Helical" evidence="7">
    <location>
        <begin position="291"/>
        <end position="314"/>
    </location>
</feature>
<sequence>MASELENDWKELTEEYKKLEQAHHQYISKQKEFLQSQSVCLAQIKHQRNQLKTAQKNLKGFKTDEKIQNITKELVKREAQLQLIEETLPKSGSKYLRVILGNIDVSFLSQEAKFKYKDDFEKFKLICHVIGLVLLSLIIFKSYKIFEMVYFFFLVWYYCTVSIRESILRTNGSKIKSWWRIHHILSTLTSGILLVWPENAVWHQFRGQFFRYNIYTCLIQYLQFNYQQGALYRLKALGQKDNMDVTLEGFHYWMWRGLTFLLPFLFVAYFYQLYNAYVLWKLSYHPEATWHTPVICALMLVFFFGNSITTLLVVPNKIKNKMLVQYKTMLRRLYGKIPKNNGENKNAKTD</sequence>
<evidence type="ECO:0000256" key="4">
    <source>
        <dbReference type="ARBA" id="ARBA00022989"/>
    </source>
</evidence>
<feature type="transmembrane region" description="Helical" evidence="7">
    <location>
        <begin position="253"/>
        <end position="271"/>
    </location>
</feature>
<organism evidence="8 9">
    <name type="scientific">Rhynchophorus ferrugineus</name>
    <name type="common">Red palm weevil</name>
    <name type="synonym">Curculio ferrugineus</name>
    <dbReference type="NCBI Taxonomy" id="354439"/>
    <lineage>
        <taxon>Eukaryota</taxon>
        <taxon>Metazoa</taxon>
        <taxon>Ecdysozoa</taxon>
        <taxon>Arthropoda</taxon>
        <taxon>Hexapoda</taxon>
        <taxon>Insecta</taxon>
        <taxon>Pterygota</taxon>
        <taxon>Neoptera</taxon>
        <taxon>Endopterygota</taxon>
        <taxon>Coleoptera</taxon>
        <taxon>Polyphaga</taxon>
        <taxon>Cucujiformia</taxon>
        <taxon>Curculionidae</taxon>
        <taxon>Dryophthorinae</taxon>
        <taxon>Rhynchophorus</taxon>
    </lineage>
</organism>
<keyword evidence="9" id="KW-1185">Reference proteome</keyword>
<dbReference type="PANTHER" id="PTHR21433:SF0">
    <property type="entry name" value="TRANSMEMBRANE PROTEIN 120 HOMOLOG"/>
    <property type="match status" value="1"/>
</dbReference>
<evidence type="ECO:0000256" key="2">
    <source>
        <dbReference type="ARBA" id="ARBA00009700"/>
    </source>
</evidence>
<evidence type="ECO:0008006" key="10">
    <source>
        <dbReference type="Google" id="ProtNLM"/>
    </source>
</evidence>
<accession>A0A834IG77</accession>
<gene>
    <name evidence="8" type="ORF">GWI33_008569</name>
</gene>
<comment type="similarity">
    <text evidence="2">Belongs to the TMEM120 family.</text>
</comment>
<proteinExistence type="inferred from homology"/>
<comment type="caution">
    <text evidence="8">The sequence shown here is derived from an EMBL/GenBank/DDBJ whole genome shotgun (WGS) entry which is preliminary data.</text>
</comment>
<dbReference type="GO" id="GO:0016020">
    <property type="term" value="C:membrane"/>
    <property type="evidence" value="ECO:0007669"/>
    <property type="project" value="UniProtKB-SubCell"/>
</dbReference>
<evidence type="ECO:0000256" key="5">
    <source>
        <dbReference type="ARBA" id="ARBA00023136"/>
    </source>
</evidence>
<evidence type="ECO:0000256" key="3">
    <source>
        <dbReference type="ARBA" id="ARBA00022692"/>
    </source>
</evidence>
<dbReference type="PANTHER" id="PTHR21433">
    <property type="entry name" value="TRANSMEMBRANE PROTEIN INDUCED BY TUMOR NECROSIS FACTOR ALPHA"/>
    <property type="match status" value="1"/>
</dbReference>
<feature type="transmembrane region" description="Helical" evidence="7">
    <location>
        <begin position="149"/>
        <end position="167"/>
    </location>
</feature>
<dbReference type="AlphaFoldDB" id="A0A834IG77"/>
<keyword evidence="6" id="KW-0175">Coiled coil</keyword>
<evidence type="ECO:0000256" key="7">
    <source>
        <dbReference type="SAM" id="Phobius"/>
    </source>
</evidence>
<dbReference type="InterPro" id="IPR012926">
    <property type="entry name" value="TMEM120A/B"/>
</dbReference>